<dbReference type="EMBL" id="CP036425">
    <property type="protein sequence ID" value="QDU35125.1"/>
    <property type="molecule type" value="Genomic_DNA"/>
</dbReference>
<evidence type="ECO:0000313" key="3">
    <source>
        <dbReference type="Proteomes" id="UP000317369"/>
    </source>
</evidence>
<organism evidence="2 3">
    <name type="scientific">Poriferisphaera corsica</name>
    <dbReference type="NCBI Taxonomy" id="2528020"/>
    <lineage>
        <taxon>Bacteria</taxon>
        <taxon>Pseudomonadati</taxon>
        <taxon>Planctomycetota</taxon>
        <taxon>Phycisphaerae</taxon>
        <taxon>Phycisphaerales</taxon>
        <taxon>Phycisphaeraceae</taxon>
        <taxon>Poriferisphaera</taxon>
    </lineage>
</organism>
<proteinExistence type="predicted"/>
<dbReference type="Proteomes" id="UP000317369">
    <property type="component" value="Chromosome"/>
</dbReference>
<evidence type="ECO:0000313" key="2">
    <source>
        <dbReference type="EMBL" id="QDU35125.1"/>
    </source>
</evidence>
<name>A0A517YY44_9BACT</name>
<feature type="chain" id="PRO_5022019530" evidence="1">
    <location>
        <begin position="39"/>
        <end position="413"/>
    </location>
</feature>
<gene>
    <name evidence="2" type="ORF">KS4_32050</name>
</gene>
<reference evidence="2 3" key="1">
    <citation type="submission" date="2019-02" db="EMBL/GenBank/DDBJ databases">
        <title>Deep-cultivation of Planctomycetes and their phenomic and genomic characterization uncovers novel biology.</title>
        <authorList>
            <person name="Wiegand S."/>
            <person name="Jogler M."/>
            <person name="Boedeker C."/>
            <person name="Pinto D."/>
            <person name="Vollmers J."/>
            <person name="Rivas-Marin E."/>
            <person name="Kohn T."/>
            <person name="Peeters S.H."/>
            <person name="Heuer A."/>
            <person name="Rast P."/>
            <person name="Oberbeckmann S."/>
            <person name="Bunk B."/>
            <person name="Jeske O."/>
            <person name="Meyerdierks A."/>
            <person name="Storesund J.E."/>
            <person name="Kallscheuer N."/>
            <person name="Luecker S."/>
            <person name="Lage O.M."/>
            <person name="Pohl T."/>
            <person name="Merkel B.J."/>
            <person name="Hornburger P."/>
            <person name="Mueller R.-W."/>
            <person name="Bruemmer F."/>
            <person name="Labrenz M."/>
            <person name="Spormann A.M."/>
            <person name="Op den Camp H."/>
            <person name="Overmann J."/>
            <person name="Amann R."/>
            <person name="Jetten M.S.M."/>
            <person name="Mascher T."/>
            <person name="Medema M.H."/>
            <person name="Devos D.P."/>
            <person name="Kaster A.-K."/>
            <person name="Ovreas L."/>
            <person name="Rohde M."/>
            <person name="Galperin M.Y."/>
            <person name="Jogler C."/>
        </authorList>
    </citation>
    <scope>NUCLEOTIDE SEQUENCE [LARGE SCALE GENOMIC DNA]</scope>
    <source>
        <strain evidence="2 3">KS4</strain>
    </source>
</reference>
<keyword evidence="2" id="KW-0436">Ligase</keyword>
<dbReference type="GO" id="GO:0004812">
    <property type="term" value="F:aminoacyl-tRNA ligase activity"/>
    <property type="evidence" value="ECO:0007669"/>
    <property type="project" value="UniProtKB-KW"/>
</dbReference>
<keyword evidence="1" id="KW-0732">Signal</keyword>
<protein>
    <submittedName>
        <fullName evidence="2">Aspartyl-tRNA synthetase</fullName>
    </submittedName>
</protein>
<keyword evidence="2" id="KW-0030">Aminoacyl-tRNA synthetase</keyword>
<feature type="signal peptide" evidence="1">
    <location>
        <begin position="1"/>
        <end position="38"/>
    </location>
</feature>
<keyword evidence="3" id="KW-1185">Reference proteome</keyword>
<evidence type="ECO:0000256" key="1">
    <source>
        <dbReference type="SAM" id="SignalP"/>
    </source>
</evidence>
<sequence precursor="true">MPNRKPVSITLNNCKSIIYISAALICCLALIMTTTASAAPLIVKAGRSPIPQEGESIPKPFDAQRLMPLESERDPAPSPGEIVPWYMAPKHLGRIITIEGHVERANNIGGLTFLNFTNDMSKDFIVICFSDMYDTAPGGDPANYEGQTLQITGRVILYRGAPQIALYDGDIKVVGKHPTPLPANFIFPNIVPPPTIMEAKAPLAKNAIPWEAAYQHVGQKITTQGKVVAAKDLGGLTILNFTHDWRGKFSVVVFSDAYDQVPGGNPENAYLGQTIQVTGLVSTHKKAPQIAVRNAEQIKIVGVDGQIEEPLNPVLGEGVIPWNEAKHHVGKEVTVAGTVVVSKDIGSRCFLNFTSDFRGKFTIMIPKKAYSAFKGGKPWVSLKGKQIEVTGKVSAFRGTPQMEVTRANQIVVK</sequence>
<accession>A0A517YY44</accession>
<dbReference type="KEGG" id="pcor:KS4_32050"/>
<dbReference type="AlphaFoldDB" id="A0A517YY44"/>